<proteinExistence type="predicted"/>
<dbReference type="PROSITE" id="PS51186">
    <property type="entry name" value="GNAT"/>
    <property type="match status" value="1"/>
</dbReference>
<dbReference type="InterPro" id="IPR000182">
    <property type="entry name" value="GNAT_dom"/>
</dbReference>
<organism evidence="2 3">
    <name type="scientific">Streptomyces longispororuber</name>
    <dbReference type="NCBI Taxonomy" id="68230"/>
    <lineage>
        <taxon>Bacteria</taxon>
        <taxon>Bacillati</taxon>
        <taxon>Actinomycetota</taxon>
        <taxon>Actinomycetes</taxon>
        <taxon>Kitasatosporales</taxon>
        <taxon>Streptomycetaceae</taxon>
        <taxon>Streptomyces</taxon>
    </lineage>
</organism>
<protein>
    <recommendedName>
        <fullName evidence="1">N-acetyltransferase domain-containing protein</fullName>
    </recommendedName>
</protein>
<name>A0A918ZVX4_9ACTN</name>
<sequence length="292" mass="30764">MIQVMTIALNEPGVDGLIGVVEALRVWQDDRTPLQLHPGDLGWAWALGAERLAAAVRTWSVDGRIIAVGYLDGPDVLRLTTAPDLRQDGDLARRLLADLDDPGRGVLPPGKVGVEIPDGALLREVLLAAGWNEDEPWTPLRRDLSEPVRDSGLRIEVAGPETAGVRTAVHRSAFGSPKFTEEVWHVLAAGPVYADARCLIGYDDEDNAVAAATVWSAGPGRPGLLEPVGVHADHRGRGYGTAISVAAAAALRELGASSALVSTPSSNAAAVATYRAAGYEPSSERLDISRAA</sequence>
<dbReference type="AlphaFoldDB" id="A0A918ZVX4"/>
<dbReference type="Pfam" id="PF00583">
    <property type="entry name" value="Acetyltransf_1"/>
    <property type="match status" value="1"/>
</dbReference>
<dbReference type="Gene3D" id="3.40.630.30">
    <property type="match status" value="1"/>
</dbReference>
<evidence type="ECO:0000313" key="2">
    <source>
        <dbReference type="EMBL" id="GHE72636.1"/>
    </source>
</evidence>
<gene>
    <name evidence="2" type="ORF">GCM10018785_46000</name>
</gene>
<dbReference type="CDD" id="cd04301">
    <property type="entry name" value="NAT_SF"/>
    <property type="match status" value="1"/>
</dbReference>
<dbReference type="Proteomes" id="UP000608024">
    <property type="component" value="Unassembled WGS sequence"/>
</dbReference>
<evidence type="ECO:0000259" key="1">
    <source>
        <dbReference type="PROSITE" id="PS51186"/>
    </source>
</evidence>
<keyword evidence="3" id="KW-1185">Reference proteome</keyword>
<dbReference type="GO" id="GO:0016747">
    <property type="term" value="F:acyltransferase activity, transferring groups other than amino-acyl groups"/>
    <property type="evidence" value="ECO:0007669"/>
    <property type="project" value="InterPro"/>
</dbReference>
<dbReference type="EMBL" id="BNBT01000077">
    <property type="protein sequence ID" value="GHE72636.1"/>
    <property type="molecule type" value="Genomic_DNA"/>
</dbReference>
<comment type="caution">
    <text evidence="2">The sequence shown here is derived from an EMBL/GenBank/DDBJ whole genome shotgun (WGS) entry which is preliminary data.</text>
</comment>
<reference evidence="2" key="2">
    <citation type="submission" date="2020-09" db="EMBL/GenBank/DDBJ databases">
        <authorList>
            <person name="Sun Q."/>
            <person name="Ohkuma M."/>
        </authorList>
    </citation>
    <scope>NUCLEOTIDE SEQUENCE</scope>
    <source>
        <strain evidence="2">JCM 4784</strain>
    </source>
</reference>
<dbReference type="InterPro" id="IPR016181">
    <property type="entry name" value="Acyl_CoA_acyltransferase"/>
</dbReference>
<reference evidence="2" key="1">
    <citation type="journal article" date="2014" name="Int. J. Syst. Evol. Microbiol.">
        <title>Complete genome sequence of Corynebacterium casei LMG S-19264T (=DSM 44701T), isolated from a smear-ripened cheese.</title>
        <authorList>
            <consortium name="US DOE Joint Genome Institute (JGI-PGF)"/>
            <person name="Walter F."/>
            <person name="Albersmeier A."/>
            <person name="Kalinowski J."/>
            <person name="Ruckert C."/>
        </authorList>
    </citation>
    <scope>NUCLEOTIDE SEQUENCE</scope>
    <source>
        <strain evidence="2">JCM 4784</strain>
    </source>
</reference>
<accession>A0A918ZVX4</accession>
<feature type="domain" description="N-acetyltransferase" evidence="1">
    <location>
        <begin position="153"/>
        <end position="292"/>
    </location>
</feature>
<dbReference type="SUPFAM" id="SSF55729">
    <property type="entry name" value="Acyl-CoA N-acyltransferases (Nat)"/>
    <property type="match status" value="1"/>
</dbReference>
<evidence type="ECO:0000313" key="3">
    <source>
        <dbReference type="Proteomes" id="UP000608024"/>
    </source>
</evidence>